<dbReference type="Proteomes" id="UP000290545">
    <property type="component" value="Unassembled WGS sequence"/>
</dbReference>
<dbReference type="RefSeq" id="WP_129005132.1">
    <property type="nucleotide sequence ID" value="NZ_SDHZ01000003.1"/>
</dbReference>
<dbReference type="OrthoDB" id="1186563at2"/>
<dbReference type="AlphaFoldDB" id="A0A4Q1D1K7"/>
<reference evidence="2 3" key="1">
    <citation type="submission" date="2019-01" db="EMBL/GenBank/DDBJ databases">
        <title>Filimonas sp. strain TTM-71.</title>
        <authorList>
            <person name="Chen W.-M."/>
        </authorList>
    </citation>
    <scope>NUCLEOTIDE SEQUENCE [LARGE SCALE GENOMIC DNA]</scope>
    <source>
        <strain evidence="2 3">TTM-71</strain>
    </source>
</reference>
<name>A0A4Q1D1K7_9BACT</name>
<comment type="caution">
    <text evidence="2">The sequence shown here is derived from an EMBL/GenBank/DDBJ whole genome shotgun (WGS) entry which is preliminary data.</text>
</comment>
<keyword evidence="3" id="KW-1185">Reference proteome</keyword>
<evidence type="ECO:0000313" key="2">
    <source>
        <dbReference type="EMBL" id="RXK81735.1"/>
    </source>
</evidence>
<dbReference type="InterPro" id="IPR019861">
    <property type="entry name" value="PorP/SprF_Bacteroidetes"/>
</dbReference>
<proteinExistence type="predicted"/>
<gene>
    <name evidence="2" type="ORF">ESB13_18245</name>
</gene>
<protein>
    <submittedName>
        <fullName evidence="2">Type IX secretion system membrane protein PorP/SprF</fullName>
    </submittedName>
</protein>
<dbReference type="Pfam" id="PF11751">
    <property type="entry name" value="PorP_SprF"/>
    <property type="match status" value="1"/>
</dbReference>
<feature type="chain" id="PRO_5020776413" evidence="1">
    <location>
        <begin position="20"/>
        <end position="335"/>
    </location>
</feature>
<accession>A0A4Q1D1K7</accession>
<organism evidence="2 3">
    <name type="scientific">Filimonas effusa</name>
    <dbReference type="NCBI Taxonomy" id="2508721"/>
    <lineage>
        <taxon>Bacteria</taxon>
        <taxon>Pseudomonadati</taxon>
        <taxon>Bacteroidota</taxon>
        <taxon>Chitinophagia</taxon>
        <taxon>Chitinophagales</taxon>
        <taxon>Chitinophagaceae</taxon>
        <taxon>Filimonas</taxon>
    </lineage>
</organism>
<feature type="signal peptide" evidence="1">
    <location>
        <begin position="1"/>
        <end position="19"/>
    </location>
</feature>
<evidence type="ECO:0000256" key="1">
    <source>
        <dbReference type="SAM" id="SignalP"/>
    </source>
</evidence>
<keyword evidence="1" id="KW-0732">Signal</keyword>
<sequence>MRKIILSFLPLIAPILLLAQDPHFSQFFSSPLTLNPAFTGKFDGTFRVSGNYRNQWPTINRAYQTATLSVDLPVMLNSIPETDRWGVGFMGYTDKSANGAVKFNYFSASTAYHIGLDEEGYHQIGAGFQATYANMMINTADLKFEDQLTASGFTGVTSELFNGSTLKNNYIDVNAGLLYSGSNTDRDFYYAGISMYHINRPKQQFTGALYLLNPRTTFHAGGYFPIGENLTLHLSGLTSIQAKASETVIGGAFQIQAGTETMINPINLYAGGWLRVKDAFIPYLGIEMNNARLGISYDVNTSQLKSASASRGGIEISLIYIARPSDRKEMPCPRF</sequence>
<dbReference type="EMBL" id="SDHZ01000003">
    <property type="protein sequence ID" value="RXK81735.1"/>
    <property type="molecule type" value="Genomic_DNA"/>
</dbReference>
<dbReference type="NCBIfam" id="TIGR03519">
    <property type="entry name" value="T9SS_PorP_fam"/>
    <property type="match status" value="1"/>
</dbReference>
<evidence type="ECO:0000313" key="3">
    <source>
        <dbReference type="Proteomes" id="UP000290545"/>
    </source>
</evidence>